<evidence type="ECO:0000259" key="1">
    <source>
        <dbReference type="Pfam" id="PF04149"/>
    </source>
</evidence>
<dbReference type="InterPro" id="IPR007278">
    <property type="entry name" value="DUF397"/>
</dbReference>
<feature type="domain" description="DUF397" evidence="1">
    <location>
        <begin position="6"/>
        <end position="59"/>
    </location>
</feature>
<evidence type="ECO:0000313" key="3">
    <source>
        <dbReference type="Proteomes" id="UP001596409"/>
    </source>
</evidence>
<protein>
    <submittedName>
        <fullName evidence="2">DUF397 domain-containing protein</fullName>
    </submittedName>
</protein>
<dbReference type="Pfam" id="PF04149">
    <property type="entry name" value="DUF397"/>
    <property type="match status" value="1"/>
</dbReference>
<evidence type="ECO:0000313" key="2">
    <source>
        <dbReference type="EMBL" id="MFC7012797.1"/>
    </source>
</evidence>
<dbReference type="RefSeq" id="WP_189876172.1">
    <property type="nucleotide sequence ID" value="NZ_BMWA01000019.1"/>
</dbReference>
<comment type="caution">
    <text evidence="2">The sequence shown here is derived from an EMBL/GenBank/DDBJ whole genome shotgun (WGS) entry which is preliminary data.</text>
</comment>
<keyword evidence="3" id="KW-1185">Reference proteome</keyword>
<accession>A0ABW2E0E5</accession>
<proteinExistence type="predicted"/>
<dbReference type="EMBL" id="JBHSYM010000026">
    <property type="protein sequence ID" value="MFC7012797.1"/>
    <property type="molecule type" value="Genomic_DNA"/>
</dbReference>
<dbReference type="Proteomes" id="UP001596409">
    <property type="component" value="Unassembled WGS sequence"/>
</dbReference>
<name>A0ABW2E0E5_9ACTN</name>
<sequence>MTEALCWRKSTYSGGGEGDTCVEVATLPSRIAIRDSKAPTQAALSFPTETFANFIAALKADTPRSTT</sequence>
<reference evidence="3" key="1">
    <citation type="journal article" date="2019" name="Int. J. Syst. Evol. Microbiol.">
        <title>The Global Catalogue of Microorganisms (GCM) 10K type strain sequencing project: providing services to taxonomists for standard genome sequencing and annotation.</title>
        <authorList>
            <consortium name="The Broad Institute Genomics Platform"/>
            <consortium name="The Broad Institute Genome Sequencing Center for Infectious Disease"/>
            <person name="Wu L."/>
            <person name="Ma J."/>
        </authorList>
    </citation>
    <scope>NUCLEOTIDE SEQUENCE [LARGE SCALE GENOMIC DNA]</scope>
    <source>
        <strain evidence="3">JCM 4855</strain>
    </source>
</reference>
<gene>
    <name evidence="2" type="ORF">ACFQMH_13950</name>
</gene>
<organism evidence="2 3">
    <name type="scientific">Streptomyces viridiviolaceus</name>
    <dbReference type="NCBI Taxonomy" id="68282"/>
    <lineage>
        <taxon>Bacteria</taxon>
        <taxon>Bacillati</taxon>
        <taxon>Actinomycetota</taxon>
        <taxon>Actinomycetes</taxon>
        <taxon>Kitasatosporales</taxon>
        <taxon>Streptomycetaceae</taxon>
        <taxon>Streptomyces</taxon>
    </lineage>
</organism>